<evidence type="ECO:0000313" key="6">
    <source>
        <dbReference type="EMBL" id="QAT16864.1"/>
    </source>
</evidence>
<dbReference type="Gene3D" id="3.40.50.1820">
    <property type="entry name" value="alpha/beta hydrolase"/>
    <property type="match status" value="1"/>
</dbReference>
<feature type="active site" description="Nucleophile" evidence="4">
    <location>
        <position position="103"/>
    </location>
</feature>
<reference evidence="6 7" key="1">
    <citation type="submission" date="2017-01" db="EMBL/GenBank/DDBJ databases">
        <title>First insights into the biology of 'candidatus Vampirococcus archaeovorus'.</title>
        <authorList>
            <person name="Kizina J."/>
            <person name="Jordan S."/>
            <person name="Stueber K."/>
            <person name="Reinhardt R."/>
            <person name="Harder J."/>
        </authorList>
    </citation>
    <scope>NUCLEOTIDE SEQUENCE [LARGE SCALE GENOMIC DNA]</scope>
    <source>
        <strain evidence="6 7">LiM</strain>
    </source>
</reference>
<evidence type="ECO:0000256" key="1">
    <source>
        <dbReference type="ARBA" id="ARBA00010088"/>
    </source>
</evidence>
<dbReference type="InterPro" id="IPR005945">
    <property type="entry name" value="Pro_imino_pep"/>
</dbReference>
<sequence>MSAYSKGLIAVPGGKIWYKIAGKNKTRAPLVTLHGGPGSPHDYLEPLEALADERPVVFYDQLGCGLSEKPNDPALWTIERFVEELAELRRALKLKRFHLMGASWGTMLAVTYLGLKHPKGILSLTLSGPYLSSSLWHKDQRRCIEQFPAEIRNIILNAEKDASFDTPEYQEAMTAYYQRHVCRLQPWPACLKKAFKKLNMDIYGRMWGPSEFTIRGTLKNADCTAMLRDIRIPVLLTCGRYDEASVETTNHYRSLLPNGRMVIFEDASHMHYLEKKHDYTDLLRAFLRSTEEKKRSCAQTKRLFSSTNVAAT</sequence>
<protein>
    <submittedName>
        <fullName evidence="6">Proline iminopeptidase</fullName>
    </submittedName>
</protein>
<keyword evidence="7" id="KW-1185">Reference proteome</keyword>
<dbReference type="InterPro" id="IPR002410">
    <property type="entry name" value="Peptidase_S33"/>
</dbReference>
<dbReference type="InterPro" id="IPR029058">
    <property type="entry name" value="AB_hydrolase_fold"/>
</dbReference>
<feature type="domain" description="AB hydrolase-1" evidence="5">
    <location>
        <begin position="29"/>
        <end position="275"/>
    </location>
</feature>
<dbReference type="Pfam" id="PF00561">
    <property type="entry name" value="Abhydrolase_1"/>
    <property type="match status" value="1"/>
</dbReference>
<evidence type="ECO:0000313" key="7">
    <source>
        <dbReference type="Proteomes" id="UP000287243"/>
    </source>
</evidence>
<dbReference type="Proteomes" id="UP000287243">
    <property type="component" value="Chromosome"/>
</dbReference>
<dbReference type="PANTHER" id="PTHR43798:SF33">
    <property type="entry name" value="HYDROLASE, PUTATIVE (AFU_ORTHOLOGUE AFUA_2G14860)-RELATED"/>
    <property type="match status" value="1"/>
</dbReference>
<dbReference type="PIRSF" id="PIRSF005539">
    <property type="entry name" value="Pept_S33_TRI_F1"/>
    <property type="match status" value="1"/>
</dbReference>
<dbReference type="InterPro" id="IPR050266">
    <property type="entry name" value="AB_hydrolase_sf"/>
</dbReference>
<comment type="similarity">
    <text evidence="1 3">Belongs to the peptidase S33 family.</text>
</comment>
<dbReference type="KEGG" id="vai:BU251_03505"/>
<dbReference type="RefSeq" id="WP_128699505.1">
    <property type="nucleotide sequence ID" value="NZ_CP019384.1"/>
</dbReference>
<name>A0A410P4F5_VELA1</name>
<gene>
    <name evidence="6" type="ORF">BU251_03505</name>
</gene>
<dbReference type="GO" id="GO:0006508">
    <property type="term" value="P:proteolysis"/>
    <property type="evidence" value="ECO:0007669"/>
    <property type="project" value="InterPro"/>
</dbReference>
<organism evidence="6 7">
    <name type="scientific">Velamenicoccus archaeovorus</name>
    <dbReference type="NCBI Taxonomy" id="1930593"/>
    <lineage>
        <taxon>Bacteria</taxon>
        <taxon>Pseudomonadati</taxon>
        <taxon>Candidatus Omnitrophota</taxon>
        <taxon>Candidatus Velamenicoccus</taxon>
    </lineage>
</organism>
<dbReference type="PRINTS" id="PR00793">
    <property type="entry name" value="PROAMNOPTASE"/>
</dbReference>
<dbReference type="NCBIfam" id="TIGR01250">
    <property type="entry name" value="pro_imino_pep_2"/>
    <property type="match status" value="1"/>
</dbReference>
<feature type="active site" evidence="4">
    <location>
        <position position="242"/>
    </location>
</feature>
<feature type="active site" description="Proton donor" evidence="4">
    <location>
        <position position="269"/>
    </location>
</feature>
<evidence type="ECO:0000256" key="3">
    <source>
        <dbReference type="PIRNR" id="PIRNR005539"/>
    </source>
</evidence>
<proteinExistence type="inferred from homology"/>
<accession>A0A410P4F5</accession>
<dbReference type="OrthoDB" id="9793083at2"/>
<dbReference type="SUPFAM" id="SSF53474">
    <property type="entry name" value="alpha/beta-Hydrolases"/>
    <property type="match status" value="1"/>
</dbReference>
<dbReference type="PANTHER" id="PTHR43798">
    <property type="entry name" value="MONOACYLGLYCEROL LIPASE"/>
    <property type="match status" value="1"/>
</dbReference>
<dbReference type="EMBL" id="CP019384">
    <property type="protein sequence ID" value="QAT16864.1"/>
    <property type="molecule type" value="Genomic_DNA"/>
</dbReference>
<dbReference type="GO" id="GO:0016020">
    <property type="term" value="C:membrane"/>
    <property type="evidence" value="ECO:0007669"/>
    <property type="project" value="TreeGrafter"/>
</dbReference>
<keyword evidence="2 3" id="KW-0378">Hydrolase</keyword>
<evidence type="ECO:0000259" key="5">
    <source>
        <dbReference type="Pfam" id="PF00561"/>
    </source>
</evidence>
<evidence type="ECO:0000256" key="4">
    <source>
        <dbReference type="PIRSR" id="PIRSR005539-1"/>
    </source>
</evidence>
<dbReference type="InterPro" id="IPR000073">
    <property type="entry name" value="AB_hydrolase_1"/>
</dbReference>
<dbReference type="AlphaFoldDB" id="A0A410P4F5"/>
<dbReference type="GO" id="GO:0008233">
    <property type="term" value="F:peptidase activity"/>
    <property type="evidence" value="ECO:0007669"/>
    <property type="project" value="InterPro"/>
</dbReference>
<evidence type="ECO:0000256" key="2">
    <source>
        <dbReference type="ARBA" id="ARBA00022801"/>
    </source>
</evidence>